<gene>
    <name evidence="10" type="ORF">ACFOMF_16290</name>
</gene>
<dbReference type="InterPro" id="IPR046373">
    <property type="entry name" value="Acyl-CoA_Oxase/DH_mid-dom_sf"/>
</dbReference>
<protein>
    <submittedName>
        <fullName evidence="10">Acyl-CoA dehydrogenase family protein</fullName>
    </submittedName>
</protein>
<dbReference type="Proteomes" id="UP001595630">
    <property type="component" value="Unassembled WGS sequence"/>
</dbReference>
<evidence type="ECO:0000256" key="5">
    <source>
        <dbReference type="ARBA" id="ARBA00023002"/>
    </source>
</evidence>
<comment type="similarity">
    <text evidence="2 6">Belongs to the acyl-CoA dehydrogenase family.</text>
</comment>
<dbReference type="PANTHER" id="PTHR43884">
    <property type="entry name" value="ACYL-COA DEHYDROGENASE"/>
    <property type="match status" value="1"/>
</dbReference>
<accession>A0ABV7TCJ0</accession>
<dbReference type="InterPro" id="IPR009075">
    <property type="entry name" value="AcylCo_DH/oxidase_C"/>
</dbReference>
<keyword evidence="11" id="KW-1185">Reference proteome</keyword>
<evidence type="ECO:0000256" key="2">
    <source>
        <dbReference type="ARBA" id="ARBA00009347"/>
    </source>
</evidence>
<evidence type="ECO:0000313" key="11">
    <source>
        <dbReference type="Proteomes" id="UP001595630"/>
    </source>
</evidence>
<dbReference type="SUPFAM" id="SSF47203">
    <property type="entry name" value="Acyl-CoA dehydrogenase C-terminal domain-like"/>
    <property type="match status" value="1"/>
</dbReference>
<keyword evidence="3 6" id="KW-0285">Flavoprotein</keyword>
<organism evidence="10 11">
    <name type="scientific">Stutzerimonas tarimensis</name>
    <dbReference type="NCBI Taxonomy" id="1507735"/>
    <lineage>
        <taxon>Bacteria</taxon>
        <taxon>Pseudomonadati</taxon>
        <taxon>Pseudomonadota</taxon>
        <taxon>Gammaproteobacteria</taxon>
        <taxon>Pseudomonadales</taxon>
        <taxon>Pseudomonadaceae</taxon>
        <taxon>Stutzerimonas</taxon>
    </lineage>
</organism>
<proteinExistence type="inferred from homology"/>
<feature type="domain" description="Acyl-CoA dehydrogenase/oxidase C-terminal" evidence="7">
    <location>
        <begin position="243"/>
        <end position="371"/>
    </location>
</feature>
<evidence type="ECO:0000256" key="6">
    <source>
        <dbReference type="RuleBase" id="RU362125"/>
    </source>
</evidence>
<feature type="domain" description="Acyl-CoA oxidase/dehydrogenase middle" evidence="8">
    <location>
        <begin position="123"/>
        <end position="215"/>
    </location>
</feature>
<dbReference type="Pfam" id="PF02771">
    <property type="entry name" value="Acyl-CoA_dh_N"/>
    <property type="match status" value="1"/>
</dbReference>
<keyword evidence="5 6" id="KW-0560">Oxidoreductase</keyword>
<feature type="domain" description="Acyl-CoA dehydrogenase/oxidase N-terminal" evidence="9">
    <location>
        <begin position="6"/>
        <end position="118"/>
    </location>
</feature>
<evidence type="ECO:0000259" key="9">
    <source>
        <dbReference type="Pfam" id="PF02771"/>
    </source>
</evidence>
<evidence type="ECO:0000256" key="1">
    <source>
        <dbReference type="ARBA" id="ARBA00001974"/>
    </source>
</evidence>
<evidence type="ECO:0000259" key="7">
    <source>
        <dbReference type="Pfam" id="PF00441"/>
    </source>
</evidence>
<dbReference type="Pfam" id="PF00441">
    <property type="entry name" value="Acyl-CoA_dh_1"/>
    <property type="match status" value="1"/>
</dbReference>
<dbReference type="Gene3D" id="2.40.110.10">
    <property type="entry name" value="Butyryl-CoA Dehydrogenase, subunit A, domain 2"/>
    <property type="match status" value="1"/>
</dbReference>
<dbReference type="Pfam" id="PF02770">
    <property type="entry name" value="Acyl-CoA_dh_M"/>
    <property type="match status" value="1"/>
</dbReference>
<keyword evidence="4 6" id="KW-0274">FAD</keyword>
<comment type="caution">
    <text evidence="10">The sequence shown here is derived from an EMBL/GenBank/DDBJ whole genome shotgun (WGS) entry which is preliminary data.</text>
</comment>
<evidence type="ECO:0000256" key="4">
    <source>
        <dbReference type="ARBA" id="ARBA00022827"/>
    </source>
</evidence>
<dbReference type="InterPro" id="IPR037069">
    <property type="entry name" value="AcylCoA_DH/ox_N_sf"/>
</dbReference>
<name>A0ABV7TCJ0_9GAMM</name>
<dbReference type="InterPro" id="IPR009100">
    <property type="entry name" value="AcylCoA_DH/oxidase_NM_dom_sf"/>
</dbReference>
<dbReference type="Gene3D" id="1.10.540.10">
    <property type="entry name" value="Acyl-CoA dehydrogenase/oxidase, N-terminal domain"/>
    <property type="match status" value="1"/>
</dbReference>
<sequence>MNFNLTDEQRMLQQAISRLVRTEYGFEHRQSFSALAEGFSSAFWQQLSELGLCAVALPEAYGGFGGGGVEVMLVMTELGRGLTLEPYLQSAVLGSGLLAQLGSEAQLDHWLPRLGSGEVRFAVAFEEPQNHYQLHAVQTHAERVEGGWRLSGRKAVVMGGHAADQILVSARVAGASHDPHGISVFMVDPEAAGVARRAYPTMDGRRASDLFLDDVFIGAEHLLGEPGEALAAMRYQQGRAIAAQCADMVGAMQVACELTLDYLKTRRQFGQPIGQFQALQHRMVDMQTELELATSMTVLAASYADADESTERSRALAAAKYICVRAGRYIAEQAIQLHGGIGLTWEYSLGHYAKRLVMASHELGDDDHHLDAYAALIEAA</sequence>
<dbReference type="SUPFAM" id="SSF56645">
    <property type="entry name" value="Acyl-CoA dehydrogenase NM domain-like"/>
    <property type="match status" value="1"/>
</dbReference>
<dbReference type="EMBL" id="JBHRXZ010000024">
    <property type="protein sequence ID" value="MFC3609336.1"/>
    <property type="molecule type" value="Genomic_DNA"/>
</dbReference>
<dbReference type="InterPro" id="IPR036250">
    <property type="entry name" value="AcylCo_DH-like_C"/>
</dbReference>
<reference evidence="11" key="1">
    <citation type="journal article" date="2019" name="Int. J. Syst. Evol. Microbiol.">
        <title>The Global Catalogue of Microorganisms (GCM) 10K type strain sequencing project: providing services to taxonomists for standard genome sequencing and annotation.</title>
        <authorList>
            <consortium name="The Broad Institute Genomics Platform"/>
            <consortium name="The Broad Institute Genome Sequencing Center for Infectious Disease"/>
            <person name="Wu L."/>
            <person name="Ma J."/>
        </authorList>
    </citation>
    <scope>NUCLEOTIDE SEQUENCE [LARGE SCALE GENOMIC DNA]</scope>
    <source>
        <strain evidence="11">KCTC 42447</strain>
    </source>
</reference>
<dbReference type="InterPro" id="IPR013786">
    <property type="entry name" value="AcylCoA_DH/ox_N"/>
</dbReference>
<comment type="cofactor">
    <cofactor evidence="1 6">
        <name>FAD</name>
        <dbReference type="ChEBI" id="CHEBI:57692"/>
    </cofactor>
</comment>
<evidence type="ECO:0000313" key="10">
    <source>
        <dbReference type="EMBL" id="MFC3609336.1"/>
    </source>
</evidence>
<dbReference type="Gene3D" id="1.20.140.10">
    <property type="entry name" value="Butyryl-CoA Dehydrogenase, subunit A, domain 3"/>
    <property type="match status" value="1"/>
</dbReference>
<dbReference type="PANTHER" id="PTHR43884:SF20">
    <property type="entry name" value="ACYL-COA DEHYDROGENASE FADE28"/>
    <property type="match status" value="1"/>
</dbReference>
<dbReference type="CDD" id="cd00567">
    <property type="entry name" value="ACAD"/>
    <property type="match status" value="1"/>
</dbReference>
<dbReference type="InterPro" id="IPR006091">
    <property type="entry name" value="Acyl-CoA_Oxase/DH_mid-dom"/>
</dbReference>
<evidence type="ECO:0000259" key="8">
    <source>
        <dbReference type="Pfam" id="PF02770"/>
    </source>
</evidence>
<dbReference type="RefSeq" id="WP_386366794.1">
    <property type="nucleotide sequence ID" value="NZ_JBHRXZ010000024.1"/>
</dbReference>
<evidence type="ECO:0000256" key="3">
    <source>
        <dbReference type="ARBA" id="ARBA00022630"/>
    </source>
</evidence>